<feature type="transmembrane region" description="Helical" evidence="1">
    <location>
        <begin position="6"/>
        <end position="26"/>
    </location>
</feature>
<dbReference type="InParanoid" id="A0A1D2VCR8"/>
<protein>
    <submittedName>
        <fullName evidence="2">Uncharacterized protein</fullName>
    </submittedName>
</protein>
<dbReference type="RefSeq" id="XP_020045805.1">
    <property type="nucleotide sequence ID" value="XM_020191944.1"/>
</dbReference>
<organism evidence="2 3">
    <name type="scientific">Ascoidea rubescens DSM 1968</name>
    <dbReference type="NCBI Taxonomy" id="1344418"/>
    <lineage>
        <taxon>Eukaryota</taxon>
        <taxon>Fungi</taxon>
        <taxon>Dikarya</taxon>
        <taxon>Ascomycota</taxon>
        <taxon>Saccharomycotina</taxon>
        <taxon>Saccharomycetes</taxon>
        <taxon>Ascoideaceae</taxon>
        <taxon>Ascoidea</taxon>
    </lineage>
</organism>
<dbReference type="EMBL" id="KV454485">
    <property type="protein sequence ID" value="ODV59498.1"/>
    <property type="molecule type" value="Genomic_DNA"/>
</dbReference>
<keyword evidence="1" id="KW-0472">Membrane</keyword>
<evidence type="ECO:0000256" key="1">
    <source>
        <dbReference type="SAM" id="Phobius"/>
    </source>
</evidence>
<sequence>MGGMAVKYYASCGTFMVLLMWSLLLLSVGHQLLNYNANRVAANRYAAYVFDTTDAKMIICEFPGGPQASSTDKTVFATHLRDDVSTGGSGSAVLVSVSLPALASSSDPADVSAAVVFLLAPKDNQSLLAWSIKNTSKLMMNYKRALAEKNAASRIYECFVSPSDVSLSSASLQGIVGYTVETVSKYIGKLRDTSGAGESWYQSSNTKNATKIVNKSSAAQTTAALGIHHVGDAERKPVDAVLDSGHHVSIVNLHSKYFVVARNATPSLAATW</sequence>
<name>A0A1D2VCR8_9ASCO</name>
<dbReference type="GeneID" id="30965580"/>
<evidence type="ECO:0000313" key="2">
    <source>
        <dbReference type="EMBL" id="ODV59498.1"/>
    </source>
</evidence>
<keyword evidence="1" id="KW-1133">Transmembrane helix</keyword>
<proteinExistence type="predicted"/>
<dbReference type="AlphaFoldDB" id="A0A1D2VCR8"/>
<keyword evidence="3" id="KW-1185">Reference proteome</keyword>
<dbReference type="Proteomes" id="UP000095038">
    <property type="component" value="Unassembled WGS sequence"/>
</dbReference>
<keyword evidence="1" id="KW-0812">Transmembrane</keyword>
<accession>A0A1D2VCR8</accession>
<evidence type="ECO:0000313" key="3">
    <source>
        <dbReference type="Proteomes" id="UP000095038"/>
    </source>
</evidence>
<gene>
    <name evidence="2" type="ORF">ASCRUDRAFT_71465</name>
</gene>
<reference evidence="3" key="1">
    <citation type="submission" date="2016-05" db="EMBL/GenBank/DDBJ databases">
        <title>Comparative genomics of biotechnologically important yeasts.</title>
        <authorList>
            <consortium name="DOE Joint Genome Institute"/>
            <person name="Riley R."/>
            <person name="Haridas S."/>
            <person name="Wolfe K.H."/>
            <person name="Lopes M.R."/>
            <person name="Hittinger C.T."/>
            <person name="Goker M."/>
            <person name="Salamov A."/>
            <person name="Wisecaver J."/>
            <person name="Long T.M."/>
            <person name="Aerts A.L."/>
            <person name="Barry K."/>
            <person name="Choi C."/>
            <person name="Clum A."/>
            <person name="Coughlan A.Y."/>
            <person name="Deshpande S."/>
            <person name="Douglass A.P."/>
            <person name="Hanson S.J."/>
            <person name="Klenk H.-P."/>
            <person name="Labutti K."/>
            <person name="Lapidus A."/>
            <person name="Lindquist E."/>
            <person name="Lipzen A."/>
            <person name="Meier-Kolthoff J.P."/>
            <person name="Ohm R.A."/>
            <person name="Otillar R.P."/>
            <person name="Pangilinan J."/>
            <person name="Peng Y."/>
            <person name="Rokas A."/>
            <person name="Rosa C.A."/>
            <person name="Scheuner C."/>
            <person name="Sibirny A.A."/>
            <person name="Slot J.C."/>
            <person name="Stielow J.B."/>
            <person name="Sun H."/>
            <person name="Kurtzman C.P."/>
            <person name="Blackwell M."/>
            <person name="Grigoriev I.V."/>
            <person name="Jeffries T.W."/>
        </authorList>
    </citation>
    <scope>NUCLEOTIDE SEQUENCE [LARGE SCALE GENOMIC DNA]</scope>
    <source>
        <strain evidence="3">DSM 1968</strain>
    </source>
</reference>